<dbReference type="Gene3D" id="3.30.70.141">
    <property type="entry name" value="Nucleoside diphosphate kinase-like domain"/>
    <property type="match status" value="1"/>
</dbReference>
<dbReference type="PANTHER" id="PTHR11349">
    <property type="entry name" value="NUCLEOSIDE DIPHOSPHATE KINASE"/>
    <property type="match status" value="1"/>
</dbReference>
<evidence type="ECO:0000313" key="14">
    <source>
        <dbReference type="Proteomes" id="UP000240830"/>
    </source>
</evidence>
<evidence type="ECO:0000313" key="13">
    <source>
        <dbReference type="EMBL" id="PJF17434.1"/>
    </source>
</evidence>
<evidence type="ECO:0000256" key="6">
    <source>
        <dbReference type="ARBA" id="ARBA00022741"/>
    </source>
</evidence>
<comment type="similarity">
    <text evidence="2 9 10">Belongs to the NDK family.</text>
</comment>
<accession>A0A2H9TI53</accession>
<dbReference type="InterPro" id="IPR023005">
    <property type="entry name" value="Nucleoside_diP_kinase_AS"/>
</dbReference>
<dbReference type="SUPFAM" id="SSF54919">
    <property type="entry name" value="Nucleoside diphosphate kinase, NDK"/>
    <property type="match status" value="1"/>
</dbReference>
<evidence type="ECO:0000256" key="7">
    <source>
        <dbReference type="ARBA" id="ARBA00022777"/>
    </source>
</evidence>
<dbReference type="Pfam" id="PF00334">
    <property type="entry name" value="NDK"/>
    <property type="match status" value="1"/>
</dbReference>
<dbReference type="Proteomes" id="UP000240830">
    <property type="component" value="Unassembled WGS sequence"/>
</dbReference>
<sequence length="127" mass="13868">MARFEKRGYQLLAAQLMQPGRAHLEKHYADLSSKPFFNGLCDFMASGPVLAMVFMGKDVVKTGRKMLGETNPLASAPGSVRGDYGIDLGRNVCHGSDSVESAEKEIALWFPNGVCSYTMAISPMVYE</sequence>
<keyword evidence="7 11" id="KW-0418">Kinase</keyword>
<dbReference type="GO" id="GO:0005524">
    <property type="term" value="F:ATP binding"/>
    <property type="evidence" value="ECO:0007669"/>
    <property type="project" value="UniProtKB-KW"/>
</dbReference>
<dbReference type="GO" id="GO:0004550">
    <property type="term" value="F:nucleoside diphosphate kinase activity"/>
    <property type="evidence" value="ECO:0007669"/>
    <property type="project" value="UniProtKB-EC"/>
</dbReference>
<comment type="caution">
    <text evidence="9">Lacks conserved residue(s) required for the propagation of feature annotation.</text>
</comment>
<organism evidence="13 14">
    <name type="scientific">Paramicrosporidium saccamoebae</name>
    <dbReference type="NCBI Taxonomy" id="1246581"/>
    <lineage>
        <taxon>Eukaryota</taxon>
        <taxon>Fungi</taxon>
        <taxon>Fungi incertae sedis</taxon>
        <taxon>Cryptomycota</taxon>
        <taxon>Cryptomycota incertae sedis</taxon>
        <taxon>Paramicrosporidium</taxon>
    </lineage>
</organism>
<dbReference type="PROSITE" id="PS00469">
    <property type="entry name" value="NDPK"/>
    <property type="match status" value="1"/>
</dbReference>
<dbReference type="EC" id="2.7.4.6" evidence="3 11"/>
<evidence type="ECO:0000256" key="5">
    <source>
        <dbReference type="ARBA" id="ARBA00022679"/>
    </source>
</evidence>
<keyword evidence="5 11" id="KW-0808">Transferase</keyword>
<dbReference type="CDD" id="cd04413">
    <property type="entry name" value="NDPk_I"/>
    <property type="match status" value="1"/>
</dbReference>
<dbReference type="FunFam" id="3.30.70.141:FF:000002">
    <property type="entry name" value="Nucleoside diphosphate kinase"/>
    <property type="match status" value="1"/>
</dbReference>
<dbReference type="InterPro" id="IPR036850">
    <property type="entry name" value="NDK-like_dom_sf"/>
</dbReference>
<evidence type="ECO:0000256" key="3">
    <source>
        <dbReference type="ARBA" id="ARBA00012966"/>
    </source>
</evidence>
<protein>
    <recommendedName>
        <fullName evidence="4 11">Nucleoside diphosphate kinase</fullName>
        <ecNumber evidence="3 11">2.7.4.6</ecNumber>
    </recommendedName>
</protein>
<name>A0A2H9TI53_9FUNG</name>
<evidence type="ECO:0000256" key="11">
    <source>
        <dbReference type="RuleBase" id="RU004013"/>
    </source>
</evidence>
<proteinExistence type="inferred from homology"/>
<dbReference type="PROSITE" id="PS51374">
    <property type="entry name" value="NDPK_LIKE"/>
    <property type="match status" value="1"/>
</dbReference>
<keyword evidence="6 11" id="KW-0547">Nucleotide-binding</keyword>
<evidence type="ECO:0000259" key="12">
    <source>
        <dbReference type="SMART" id="SM00562"/>
    </source>
</evidence>
<comment type="catalytic activity">
    <reaction evidence="11">
        <text>a 2'-deoxyribonucleoside 5'-diphosphate + ATP = a 2'-deoxyribonucleoside 5'-triphosphate + ADP</text>
        <dbReference type="Rhea" id="RHEA:44640"/>
        <dbReference type="ChEBI" id="CHEBI:30616"/>
        <dbReference type="ChEBI" id="CHEBI:61560"/>
        <dbReference type="ChEBI" id="CHEBI:73316"/>
        <dbReference type="ChEBI" id="CHEBI:456216"/>
        <dbReference type="EC" id="2.7.4.6"/>
    </reaction>
</comment>
<keyword evidence="8 11" id="KW-0067">ATP-binding</keyword>
<dbReference type="STRING" id="1246581.A0A2H9TI53"/>
<evidence type="ECO:0000256" key="2">
    <source>
        <dbReference type="ARBA" id="ARBA00008142"/>
    </source>
</evidence>
<evidence type="ECO:0000256" key="1">
    <source>
        <dbReference type="ARBA" id="ARBA00001946"/>
    </source>
</evidence>
<feature type="domain" description="Nucleoside diphosphate kinase-like" evidence="12">
    <location>
        <begin position="1"/>
        <end position="116"/>
    </location>
</feature>
<dbReference type="InterPro" id="IPR001564">
    <property type="entry name" value="Nucleoside_diP_kinase"/>
</dbReference>
<comment type="cofactor">
    <cofactor evidence="1">
        <name>Mg(2+)</name>
        <dbReference type="ChEBI" id="CHEBI:18420"/>
    </cofactor>
</comment>
<comment type="caution">
    <text evidence="13">The sequence shown here is derived from an EMBL/GenBank/DDBJ whole genome shotgun (WGS) entry which is preliminary data.</text>
</comment>
<keyword evidence="14" id="KW-1185">Reference proteome</keyword>
<evidence type="ECO:0000256" key="9">
    <source>
        <dbReference type="PROSITE-ProRule" id="PRU00706"/>
    </source>
</evidence>
<dbReference type="AlphaFoldDB" id="A0A2H9TI53"/>
<dbReference type="InterPro" id="IPR034907">
    <property type="entry name" value="NDK-like_dom"/>
</dbReference>
<evidence type="ECO:0000256" key="4">
    <source>
        <dbReference type="ARBA" id="ARBA00017632"/>
    </source>
</evidence>
<gene>
    <name evidence="13" type="ORF">PSACC_02718</name>
</gene>
<dbReference type="EMBL" id="MTSL01000174">
    <property type="protein sequence ID" value="PJF17434.1"/>
    <property type="molecule type" value="Genomic_DNA"/>
</dbReference>
<dbReference type="GO" id="GO:0006228">
    <property type="term" value="P:UTP biosynthetic process"/>
    <property type="evidence" value="ECO:0007669"/>
    <property type="project" value="InterPro"/>
</dbReference>
<dbReference type="GO" id="GO:0006241">
    <property type="term" value="P:CTP biosynthetic process"/>
    <property type="evidence" value="ECO:0007669"/>
    <property type="project" value="InterPro"/>
</dbReference>
<dbReference type="GO" id="GO:0006183">
    <property type="term" value="P:GTP biosynthetic process"/>
    <property type="evidence" value="ECO:0007669"/>
    <property type="project" value="InterPro"/>
</dbReference>
<dbReference type="SMART" id="SM00562">
    <property type="entry name" value="NDK"/>
    <property type="match status" value="1"/>
</dbReference>
<dbReference type="OrthoDB" id="2162449at2759"/>
<evidence type="ECO:0000256" key="8">
    <source>
        <dbReference type="ARBA" id="ARBA00022840"/>
    </source>
</evidence>
<evidence type="ECO:0000256" key="10">
    <source>
        <dbReference type="RuleBase" id="RU004011"/>
    </source>
</evidence>
<dbReference type="PRINTS" id="PR01243">
    <property type="entry name" value="NUCDPKINASE"/>
</dbReference>
<reference evidence="13 14" key="1">
    <citation type="submission" date="2016-10" db="EMBL/GenBank/DDBJ databases">
        <title>The genome of Paramicrosporidium saccamoebae is the missing link in understanding Cryptomycota and Microsporidia evolution.</title>
        <authorList>
            <person name="Quandt C.A."/>
            <person name="Beaudet D."/>
            <person name="Corsaro D."/>
            <person name="Michel R."/>
            <person name="Corradi N."/>
            <person name="James T."/>
        </authorList>
    </citation>
    <scope>NUCLEOTIDE SEQUENCE [LARGE SCALE GENOMIC DNA]</scope>
    <source>
        <strain evidence="13 14">KSL3</strain>
    </source>
</reference>